<reference evidence="4" key="2">
    <citation type="journal article" date="2015" name="Fish Shellfish Immunol.">
        <title>Early steps in the European eel (Anguilla anguilla)-Vibrio vulnificus interaction in the gills: Role of the RtxA13 toxin.</title>
        <authorList>
            <person name="Callol A."/>
            <person name="Pajuelo D."/>
            <person name="Ebbesson L."/>
            <person name="Teles M."/>
            <person name="MacKenzie S."/>
            <person name="Amaro C."/>
        </authorList>
    </citation>
    <scope>NUCLEOTIDE SEQUENCE</scope>
</reference>
<dbReference type="PROSITE" id="PS50002">
    <property type="entry name" value="SH3"/>
    <property type="match status" value="1"/>
</dbReference>
<proteinExistence type="predicted"/>
<dbReference type="AlphaFoldDB" id="A0A0E9TY89"/>
<protein>
    <recommendedName>
        <fullName evidence="3">SH3 domain-containing protein</fullName>
    </recommendedName>
</protein>
<evidence type="ECO:0000313" key="4">
    <source>
        <dbReference type="EMBL" id="JAH57708.1"/>
    </source>
</evidence>
<dbReference type="SUPFAM" id="SSF50044">
    <property type="entry name" value="SH3-domain"/>
    <property type="match status" value="1"/>
</dbReference>
<sequence>MYKSLYAFRSPEPNSLHFAAGESFLILERSNQHWWLGSRCSVGGRRAVE</sequence>
<dbReference type="Gene3D" id="2.30.30.40">
    <property type="entry name" value="SH3 Domains"/>
    <property type="match status" value="1"/>
</dbReference>
<dbReference type="Pfam" id="PF00018">
    <property type="entry name" value="SH3_1"/>
    <property type="match status" value="1"/>
</dbReference>
<evidence type="ECO:0000259" key="3">
    <source>
        <dbReference type="PROSITE" id="PS50002"/>
    </source>
</evidence>
<name>A0A0E9TY89_ANGAN</name>
<reference evidence="4" key="1">
    <citation type="submission" date="2014-11" db="EMBL/GenBank/DDBJ databases">
        <authorList>
            <person name="Amaro Gonzalez C."/>
        </authorList>
    </citation>
    <scope>NUCLEOTIDE SEQUENCE</scope>
</reference>
<dbReference type="InterPro" id="IPR036028">
    <property type="entry name" value="SH3-like_dom_sf"/>
</dbReference>
<organism evidence="4">
    <name type="scientific">Anguilla anguilla</name>
    <name type="common">European freshwater eel</name>
    <name type="synonym">Muraena anguilla</name>
    <dbReference type="NCBI Taxonomy" id="7936"/>
    <lineage>
        <taxon>Eukaryota</taxon>
        <taxon>Metazoa</taxon>
        <taxon>Chordata</taxon>
        <taxon>Craniata</taxon>
        <taxon>Vertebrata</taxon>
        <taxon>Euteleostomi</taxon>
        <taxon>Actinopterygii</taxon>
        <taxon>Neopterygii</taxon>
        <taxon>Teleostei</taxon>
        <taxon>Anguilliformes</taxon>
        <taxon>Anguillidae</taxon>
        <taxon>Anguilla</taxon>
    </lineage>
</organism>
<keyword evidence="1 2" id="KW-0728">SH3 domain</keyword>
<evidence type="ECO:0000256" key="2">
    <source>
        <dbReference type="PROSITE-ProRule" id="PRU00192"/>
    </source>
</evidence>
<accession>A0A0E9TY89</accession>
<dbReference type="EMBL" id="GBXM01050869">
    <property type="protein sequence ID" value="JAH57708.1"/>
    <property type="molecule type" value="Transcribed_RNA"/>
</dbReference>
<feature type="domain" description="SH3" evidence="3">
    <location>
        <begin position="1"/>
        <end position="49"/>
    </location>
</feature>
<dbReference type="InterPro" id="IPR001452">
    <property type="entry name" value="SH3_domain"/>
</dbReference>
<evidence type="ECO:0000256" key="1">
    <source>
        <dbReference type="ARBA" id="ARBA00022443"/>
    </source>
</evidence>